<dbReference type="PANTHER" id="PTHR34406:SF1">
    <property type="entry name" value="PROTEIN YCEI"/>
    <property type="match status" value="1"/>
</dbReference>
<dbReference type="RefSeq" id="WP_164031862.1">
    <property type="nucleotide sequence ID" value="NZ_JAABOQ010000003.1"/>
</dbReference>
<evidence type="ECO:0000256" key="1">
    <source>
        <dbReference type="SAM" id="SignalP"/>
    </source>
</evidence>
<dbReference type="EMBL" id="JAABOQ010000003">
    <property type="protein sequence ID" value="NER17406.1"/>
    <property type="molecule type" value="Genomic_DNA"/>
</dbReference>
<dbReference type="Pfam" id="PF04264">
    <property type="entry name" value="YceI"/>
    <property type="match status" value="1"/>
</dbReference>
<feature type="domain" description="Lipid/polyisoprenoid-binding YceI-like" evidence="2">
    <location>
        <begin position="23"/>
        <end position="186"/>
    </location>
</feature>
<dbReference type="Proteomes" id="UP000474296">
    <property type="component" value="Unassembled WGS sequence"/>
</dbReference>
<evidence type="ECO:0000313" key="3">
    <source>
        <dbReference type="EMBL" id="NER17406.1"/>
    </source>
</evidence>
<dbReference type="SUPFAM" id="SSF101874">
    <property type="entry name" value="YceI-like"/>
    <property type="match status" value="1"/>
</dbReference>
<evidence type="ECO:0000259" key="2">
    <source>
        <dbReference type="SMART" id="SM00867"/>
    </source>
</evidence>
<feature type="signal peptide" evidence="1">
    <location>
        <begin position="1"/>
        <end position="18"/>
    </location>
</feature>
<comment type="caution">
    <text evidence="3">The sequence shown here is derived from an EMBL/GenBank/DDBJ whole genome shotgun (WGS) entry which is preliminary data.</text>
</comment>
<dbReference type="Gene3D" id="2.40.128.110">
    <property type="entry name" value="Lipid/polyisoprenoid-binding, YceI-like"/>
    <property type="match status" value="1"/>
</dbReference>
<dbReference type="SMART" id="SM00867">
    <property type="entry name" value="YceI"/>
    <property type="match status" value="1"/>
</dbReference>
<feature type="chain" id="PRO_5026891170" evidence="1">
    <location>
        <begin position="19"/>
        <end position="193"/>
    </location>
</feature>
<sequence>MRTVVFILALVMYSNINAQSVPVYELDTLKSVIHWKGTYAFQFSEHNGTVHFSKGTLQTLMGNVVGGEFIINMTSIDNEDYRNGKGPVKHLRDSDFFDVSRFPEARLKITKVEYLPEENIHRMMADLTIKGITKQQQFYANLDGTKNTFNTKLKIDRTRWGITYNNKLKDHSISDAVEFDVRLVFKPAPNAMK</sequence>
<keyword evidence="1" id="KW-0732">Signal</keyword>
<protein>
    <submittedName>
        <fullName evidence="3">YceI family protein</fullName>
    </submittedName>
</protein>
<dbReference type="InterPro" id="IPR007372">
    <property type="entry name" value="Lipid/polyisoprenoid-bd_YceI"/>
</dbReference>
<reference evidence="3 4" key="1">
    <citation type="submission" date="2020-01" db="EMBL/GenBank/DDBJ databases">
        <title>Spongiivirga citrea KCTC 32990T.</title>
        <authorList>
            <person name="Wang G."/>
        </authorList>
    </citation>
    <scope>NUCLEOTIDE SEQUENCE [LARGE SCALE GENOMIC DNA]</scope>
    <source>
        <strain evidence="3 4">KCTC 32990</strain>
    </source>
</reference>
<dbReference type="InterPro" id="IPR036761">
    <property type="entry name" value="TTHA0802/YceI-like_sf"/>
</dbReference>
<organism evidence="3 4">
    <name type="scientific">Spongiivirga citrea</name>
    <dbReference type="NCBI Taxonomy" id="1481457"/>
    <lineage>
        <taxon>Bacteria</taxon>
        <taxon>Pseudomonadati</taxon>
        <taxon>Bacteroidota</taxon>
        <taxon>Flavobacteriia</taxon>
        <taxon>Flavobacteriales</taxon>
        <taxon>Flavobacteriaceae</taxon>
        <taxon>Spongiivirga</taxon>
    </lineage>
</organism>
<accession>A0A6M0CHH5</accession>
<gene>
    <name evidence="3" type="ORF">GWK10_09300</name>
</gene>
<dbReference type="AlphaFoldDB" id="A0A6M0CHH5"/>
<keyword evidence="4" id="KW-1185">Reference proteome</keyword>
<proteinExistence type="predicted"/>
<dbReference type="PANTHER" id="PTHR34406">
    <property type="entry name" value="PROTEIN YCEI"/>
    <property type="match status" value="1"/>
</dbReference>
<evidence type="ECO:0000313" key="4">
    <source>
        <dbReference type="Proteomes" id="UP000474296"/>
    </source>
</evidence>
<name>A0A6M0CHH5_9FLAO</name>